<feature type="coiled-coil region" evidence="6">
    <location>
        <begin position="112"/>
        <end position="153"/>
    </location>
</feature>
<dbReference type="PANTHER" id="PTHR30231">
    <property type="entry name" value="DNA POLYMERASE III SUBUNIT EPSILON"/>
    <property type="match status" value="1"/>
</dbReference>
<keyword evidence="3" id="KW-0378">Hydrolase</keyword>
<dbReference type="CDD" id="cd06127">
    <property type="entry name" value="DEDDh"/>
    <property type="match status" value="1"/>
</dbReference>
<proteinExistence type="predicted"/>
<evidence type="ECO:0000256" key="2">
    <source>
        <dbReference type="ARBA" id="ARBA00022722"/>
    </source>
</evidence>
<protein>
    <recommendedName>
        <fullName evidence="1">DNA-directed DNA polymerase</fullName>
        <ecNumber evidence="1">2.7.7.7</ecNumber>
    </recommendedName>
</protein>
<keyword evidence="10" id="KW-1185">Reference proteome</keyword>
<evidence type="ECO:0000313" key="9">
    <source>
        <dbReference type="EMBL" id="MFM0007933.1"/>
    </source>
</evidence>
<dbReference type="InterPro" id="IPR013520">
    <property type="entry name" value="Ribonucl_H"/>
</dbReference>
<gene>
    <name evidence="9" type="ORF">PQR57_44290</name>
</gene>
<accession>A0ABW9B5Y7</accession>
<dbReference type="SUPFAM" id="SSF53098">
    <property type="entry name" value="Ribonuclease H-like"/>
    <property type="match status" value="1"/>
</dbReference>
<dbReference type="InterPro" id="IPR035965">
    <property type="entry name" value="PAS-like_dom_sf"/>
</dbReference>
<name>A0ABW9B5Y7_9BURK</name>
<dbReference type="Gene3D" id="3.30.420.10">
    <property type="entry name" value="Ribonuclease H-like superfamily/Ribonuclease H"/>
    <property type="match status" value="1"/>
</dbReference>
<dbReference type="InterPro" id="IPR006054">
    <property type="entry name" value="DnaQ"/>
</dbReference>
<dbReference type="EMBL" id="JAQQEZ010000074">
    <property type="protein sequence ID" value="MFM0007933.1"/>
    <property type="molecule type" value="Genomic_DNA"/>
</dbReference>
<evidence type="ECO:0000256" key="3">
    <source>
        <dbReference type="ARBA" id="ARBA00022801"/>
    </source>
</evidence>
<evidence type="ECO:0000256" key="7">
    <source>
        <dbReference type="SAM" id="Phobius"/>
    </source>
</evidence>
<evidence type="ECO:0000313" key="10">
    <source>
        <dbReference type="Proteomes" id="UP001629230"/>
    </source>
</evidence>
<dbReference type="InterPro" id="IPR036397">
    <property type="entry name" value="RNaseH_sf"/>
</dbReference>
<evidence type="ECO:0000256" key="4">
    <source>
        <dbReference type="ARBA" id="ARBA00022839"/>
    </source>
</evidence>
<keyword evidence="7" id="KW-0472">Membrane</keyword>
<dbReference type="Pfam" id="PF00929">
    <property type="entry name" value="RNase_T"/>
    <property type="match status" value="1"/>
</dbReference>
<dbReference type="SMART" id="SM00479">
    <property type="entry name" value="EXOIII"/>
    <property type="match status" value="1"/>
</dbReference>
<evidence type="ECO:0000256" key="5">
    <source>
        <dbReference type="ARBA" id="ARBA00049244"/>
    </source>
</evidence>
<feature type="transmembrane region" description="Helical" evidence="7">
    <location>
        <begin position="12"/>
        <end position="35"/>
    </location>
</feature>
<keyword evidence="4 9" id="KW-0269">Exonuclease</keyword>
<evidence type="ECO:0000256" key="1">
    <source>
        <dbReference type="ARBA" id="ARBA00012417"/>
    </source>
</evidence>
<feature type="domain" description="Exonuclease" evidence="8">
    <location>
        <begin position="529"/>
        <end position="697"/>
    </location>
</feature>
<dbReference type="Proteomes" id="UP001629230">
    <property type="component" value="Unassembled WGS sequence"/>
</dbReference>
<evidence type="ECO:0000256" key="6">
    <source>
        <dbReference type="SAM" id="Coils"/>
    </source>
</evidence>
<dbReference type="GO" id="GO:0004527">
    <property type="term" value="F:exonuclease activity"/>
    <property type="evidence" value="ECO:0007669"/>
    <property type="project" value="UniProtKB-KW"/>
</dbReference>
<comment type="catalytic activity">
    <reaction evidence="5">
        <text>DNA(n) + a 2'-deoxyribonucleoside 5'-triphosphate = DNA(n+1) + diphosphate</text>
        <dbReference type="Rhea" id="RHEA:22508"/>
        <dbReference type="Rhea" id="RHEA-COMP:17339"/>
        <dbReference type="Rhea" id="RHEA-COMP:17340"/>
        <dbReference type="ChEBI" id="CHEBI:33019"/>
        <dbReference type="ChEBI" id="CHEBI:61560"/>
        <dbReference type="ChEBI" id="CHEBI:173112"/>
        <dbReference type="EC" id="2.7.7.7"/>
    </reaction>
</comment>
<keyword evidence="2" id="KW-0540">Nuclease</keyword>
<dbReference type="NCBIfam" id="TIGR00573">
    <property type="entry name" value="dnaq"/>
    <property type="match status" value="1"/>
</dbReference>
<reference evidence="9 10" key="1">
    <citation type="journal article" date="2024" name="Chem. Sci.">
        <title>Discovery of megapolipeptins by genome mining of a Burkholderiales bacteria collection.</title>
        <authorList>
            <person name="Paulo B.S."/>
            <person name="Recchia M.J.J."/>
            <person name="Lee S."/>
            <person name="Fergusson C.H."/>
            <person name="Romanowski S.B."/>
            <person name="Hernandez A."/>
            <person name="Krull N."/>
            <person name="Liu D.Y."/>
            <person name="Cavanagh H."/>
            <person name="Bos A."/>
            <person name="Gray C.A."/>
            <person name="Murphy B.T."/>
            <person name="Linington R.G."/>
            <person name="Eustaquio A.S."/>
        </authorList>
    </citation>
    <scope>NUCLEOTIDE SEQUENCE [LARGE SCALE GENOMIC DNA]</scope>
    <source>
        <strain evidence="9 10">RL17-350-BIC-A</strain>
    </source>
</reference>
<feature type="transmembrane region" description="Helical" evidence="7">
    <location>
        <begin position="55"/>
        <end position="75"/>
    </location>
</feature>
<keyword evidence="7" id="KW-0812">Transmembrane</keyword>
<dbReference type="SUPFAM" id="SSF55785">
    <property type="entry name" value="PYP-like sensor domain (PAS domain)"/>
    <property type="match status" value="1"/>
</dbReference>
<evidence type="ECO:0000259" key="8">
    <source>
        <dbReference type="SMART" id="SM00479"/>
    </source>
</evidence>
<sequence length="720" mass="79292">MNRKTIARHRFGITLTLVFAVQILFVVAIFLSLALDTTEAQRAWLREMLLQRSGLWVALAMLLLFALGFGLKALFNAYLTPIARLAEDAVLLATNPGRRITPQGARDVRVLIEKLNALAAAYETLHDDVQEKIETANRALTEEKNRLAALMTELALSVLVCNVEGRILLYNTRSRQLIETGVEGNFAAGIATIGLGRSVFGVIERGLILHALEQIQQRLMHQAGDVAPPVCAFVTTLAGGRIVRAHMAPVLDSAHTLNGFVLTLEDITRNVEADNRRDALVQSLTQDARATLANIRAAVEAIQTFPDMSAAQQNQFTGIIDDESKRLVCQIDRAAYQRDNDLDGQRDLEDMRGADLIALLLRRIGSPSLRVVTGNTIDPTLWLRVDSYTLTQALAYLAQRLANEAGVTELTFSLHRADRLANLDVTWSGMPLAADTLRVWESAALQTSPADEALTLNAVVSHHGGESVYRPESSLGAARYRLMLRASESRLALDIPPMRPGRPEYYDFDLFHQPGQNAEIDQCLLSQLSYTVFDTETTGLQPAAGDEIISIGALRIVNGRLLQHESFDRLIQPRGMVSAESIDIHGITPAMLKDQPKIEIVLPQFHDFAADTVLVAHNAAFDMRFLQLLEAKTGVAFAQPVLDTLLLSQVIHPNQDKHTLEAIAARLGVPIVGRHTALGDAIVTGEVFLKMIPFLAEKGLFTLEDARDAARQTLYARIRY</sequence>
<organism evidence="9 10">
    <name type="scientific">Paraburkholderia dipogonis</name>
    <dbReference type="NCBI Taxonomy" id="1211383"/>
    <lineage>
        <taxon>Bacteria</taxon>
        <taxon>Pseudomonadati</taxon>
        <taxon>Pseudomonadota</taxon>
        <taxon>Betaproteobacteria</taxon>
        <taxon>Burkholderiales</taxon>
        <taxon>Burkholderiaceae</taxon>
        <taxon>Paraburkholderia</taxon>
    </lineage>
</organism>
<dbReference type="PANTHER" id="PTHR30231:SF4">
    <property type="entry name" value="PROTEIN NEN2"/>
    <property type="match status" value="1"/>
</dbReference>
<dbReference type="Gene3D" id="3.30.450.20">
    <property type="entry name" value="PAS domain"/>
    <property type="match status" value="1"/>
</dbReference>
<dbReference type="InterPro" id="IPR012337">
    <property type="entry name" value="RNaseH-like_sf"/>
</dbReference>
<keyword evidence="6" id="KW-0175">Coiled coil</keyword>
<comment type="caution">
    <text evidence="9">The sequence shown here is derived from an EMBL/GenBank/DDBJ whole genome shotgun (WGS) entry which is preliminary data.</text>
</comment>
<dbReference type="EC" id="2.7.7.7" evidence="1"/>
<dbReference type="RefSeq" id="WP_408182748.1">
    <property type="nucleotide sequence ID" value="NZ_JAQQEZ010000074.1"/>
</dbReference>
<keyword evidence="7" id="KW-1133">Transmembrane helix</keyword>